<comment type="similarity">
    <text evidence="2 6">Belongs to the zinc-containing alcohol dehydrogenase family.</text>
</comment>
<evidence type="ECO:0000259" key="7">
    <source>
        <dbReference type="SMART" id="SM00829"/>
    </source>
</evidence>
<dbReference type="InterPro" id="IPR013149">
    <property type="entry name" value="ADH-like_C"/>
</dbReference>
<dbReference type="PANTHER" id="PTHR42813:SF4">
    <property type="entry name" value="NADP-DEPENDENT ISOPROPANOL DEHYDROGENASE"/>
    <property type="match status" value="1"/>
</dbReference>
<dbReference type="Gene3D" id="3.40.50.720">
    <property type="entry name" value="NAD(P)-binding Rossmann-like Domain"/>
    <property type="match status" value="1"/>
</dbReference>
<protein>
    <submittedName>
        <fullName evidence="8">Threonine dehydrogenase</fullName>
    </submittedName>
</protein>
<keyword evidence="3 6" id="KW-0479">Metal-binding</keyword>
<organism evidence="8 9">
    <name type="scientific">Halomonas shengliensis</name>
    <dbReference type="NCBI Taxonomy" id="419597"/>
    <lineage>
        <taxon>Bacteria</taxon>
        <taxon>Pseudomonadati</taxon>
        <taxon>Pseudomonadota</taxon>
        <taxon>Gammaproteobacteria</taxon>
        <taxon>Oceanospirillales</taxon>
        <taxon>Halomonadaceae</taxon>
        <taxon>Halomonas</taxon>
    </lineage>
</organism>
<proteinExistence type="inferred from homology"/>
<evidence type="ECO:0000313" key="8">
    <source>
        <dbReference type="EMBL" id="SDN71901.1"/>
    </source>
</evidence>
<name>A0A1H0DPJ0_9GAMM</name>
<feature type="domain" description="Enoyl reductase (ER)" evidence="7">
    <location>
        <begin position="14"/>
        <end position="352"/>
    </location>
</feature>
<evidence type="ECO:0000256" key="5">
    <source>
        <dbReference type="ARBA" id="ARBA00023002"/>
    </source>
</evidence>
<dbReference type="EMBL" id="FNIV01000001">
    <property type="protein sequence ID" value="SDN71901.1"/>
    <property type="molecule type" value="Genomic_DNA"/>
</dbReference>
<reference evidence="9" key="1">
    <citation type="submission" date="2016-10" db="EMBL/GenBank/DDBJ databases">
        <authorList>
            <person name="Varghese N."/>
            <person name="Submissions S."/>
        </authorList>
    </citation>
    <scope>NUCLEOTIDE SEQUENCE [LARGE SCALE GENOMIC DNA]</scope>
    <source>
        <strain evidence="9">CGMCC 1.6444</strain>
    </source>
</reference>
<dbReference type="Pfam" id="PF08240">
    <property type="entry name" value="ADH_N"/>
    <property type="match status" value="1"/>
</dbReference>
<dbReference type="PANTHER" id="PTHR42813">
    <property type="entry name" value="ZINC-TYPE ALCOHOL DEHYDROGENASE-LIKE"/>
    <property type="match status" value="1"/>
</dbReference>
<evidence type="ECO:0000256" key="4">
    <source>
        <dbReference type="ARBA" id="ARBA00022833"/>
    </source>
</evidence>
<dbReference type="SUPFAM" id="SSF51735">
    <property type="entry name" value="NAD(P)-binding Rossmann-fold domains"/>
    <property type="match status" value="1"/>
</dbReference>
<keyword evidence="5" id="KW-0560">Oxidoreductase</keyword>
<dbReference type="SUPFAM" id="SSF50129">
    <property type="entry name" value="GroES-like"/>
    <property type="match status" value="1"/>
</dbReference>
<dbReference type="OrthoDB" id="9773078at2"/>
<comment type="cofactor">
    <cofactor evidence="1 6">
        <name>Zn(2+)</name>
        <dbReference type="ChEBI" id="CHEBI:29105"/>
    </cofactor>
</comment>
<dbReference type="InterPro" id="IPR020843">
    <property type="entry name" value="ER"/>
</dbReference>
<dbReference type="Proteomes" id="UP000199075">
    <property type="component" value="Unassembled WGS sequence"/>
</dbReference>
<dbReference type="PROSITE" id="PS00059">
    <property type="entry name" value="ADH_ZINC"/>
    <property type="match status" value="1"/>
</dbReference>
<accession>A0A1H0DPJ0</accession>
<sequence length="359" mass="38277">MPAMMKAAVFVEPGRIEIDDRPIPDIGPNDALIRVTTTTICGTDVHILKGEYPVEKGLIVGHEPVGVIEKLGANVQGYREGQRVIAGAICPSFTSYACQDGCSAQDGGHHAHGYKPMGGWRFGNTIDGAQAEYLRVPDAQANLSPVPDGLTDDQVLMCPDIMSTGFAGAESANIRIGDSVAVFAQGPIGLCATAGARLRGAGLIIAVDGVDERLEMARKMGADVTLNFRQVDVVDEIRKLTGGRGVEASIEALGLQQTFEQALRVIKPGGTLSSLGVYSENLSIPLDAFCAGLGDHRIVTSLCPGGKERMRRLMQIIDSGRLDLGPMVTHRYPLEKIVDAYDLFSHQRDGVLKIALEVS</sequence>
<dbReference type="Pfam" id="PF00107">
    <property type="entry name" value="ADH_zinc_N"/>
    <property type="match status" value="1"/>
</dbReference>
<dbReference type="STRING" id="419597.SAMN04487957_101488"/>
<dbReference type="CDD" id="cd08285">
    <property type="entry name" value="NADP_ADH"/>
    <property type="match status" value="1"/>
</dbReference>
<keyword evidence="9" id="KW-1185">Reference proteome</keyword>
<dbReference type="InterPro" id="IPR013154">
    <property type="entry name" value="ADH-like_N"/>
</dbReference>
<dbReference type="InterPro" id="IPR011032">
    <property type="entry name" value="GroES-like_sf"/>
</dbReference>
<gene>
    <name evidence="8" type="ORF">SAMN04487957_101488</name>
</gene>
<dbReference type="GO" id="GO:0008270">
    <property type="term" value="F:zinc ion binding"/>
    <property type="evidence" value="ECO:0007669"/>
    <property type="project" value="InterPro"/>
</dbReference>
<dbReference type="SMART" id="SM00829">
    <property type="entry name" value="PKS_ER"/>
    <property type="match status" value="1"/>
</dbReference>
<evidence type="ECO:0000256" key="6">
    <source>
        <dbReference type="RuleBase" id="RU361277"/>
    </source>
</evidence>
<dbReference type="GO" id="GO:0016616">
    <property type="term" value="F:oxidoreductase activity, acting on the CH-OH group of donors, NAD or NADP as acceptor"/>
    <property type="evidence" value="ECO:0007669"/>
    <property type="project" value="UniProtKB-ARBA"/>
</dbReference>
<dbReference type="Gene3D" id="3.90.180.10">
    <property type="entry name" value="Medium-chain alcohol dehydrogenases, catalytic domain"/>
    <property type="match status" value="1"/>
</dbReference>
<dbReference type="InterPro" id="IPR002328">
    <property type="entry name" value="ADH_Zn_CS"/>
</dbReference>
<dbReference type="InterPro" id="IPR036291">
    <property type="entry name" value="NAD(P)-bd_dom_sf"/>
</dbReference>
<evidence type="ECO:0000256" key="1">
    <source>
        <dbReference type="ARBA" id="ARBA00001947"/>
    </source>
</evidence>
<evidence type="ECO:0000313" key="9">
    <source>
        <dbReference type="Proteomes" id="UP000199075"/>
    </source>
</evidence>
<dbReference type="AlphaFoldDB" id="A0A1H0DPJ0"/>
<dbReference type="RefSeq" id="WP_089676770.1">
    <property type="nucleotide sequence ID" value="NZ_FNIV01000001.1"/>
</dbReference>
<evidence type="ECO:0000256" key="2">
    <source>
        <dbReference type="ARBA" id="ARBA00008072"/>
    </source>
</evidence>
<keyword evidence="4 6" id="KW-0862">Zinc</keyword>
<evidence type="ECO:0000256" key="3">
    <source>
        <dbReference type="ARBA" id="ARBA00022723"/>
    </source>
</evidence>